<dbReference type="Pfam" id="PF05960">
    <property type="entry name" value="DUF885"/>
    <property type="match status" value="1"/>
</dbReference>
<keyword evidence="3" id="KW-1185">Reference proteome</keyword>
<dbReference type="PANTHER" id="PTHR33361:SF2">
    <property type="entry name" value="DUF885 DOMAIN-CONTAINING PROTEIN"/>
    <property type="match status" value="1"/>
</dbReference>
<dbReference type="PANTHER" id="PTHR33361">
    <property type="entry name" value="GLR0591 PROTEIN"/>
    <property type="match status" value="1"/>
</dbReference>
<dbReference type="Proteomes" id="UP001595904">
    <property type="component" value="Unassembled WGS sequence"/>
</dbReference>
<dbReference type="InterPro" id="IPR010281">
    <property type="entry name" value="DUF885"/>
</dbReference>
<reference evidence="3" key="1">
    <citation type="journal article" date="2019" name="Int. J. Syst. Evol. Microbiol.">
        <title>The Global Catalogue of Microorganisms (GCM) 10K type strain sequencing project: providing services to taxonomists for standard genome sequencing and annotation.</title>
        <authorList>
            <consortium name="The Broad Institute Genomics Platform"/>
            <consortium name="The Broad Institute Genome Sequencing Center for Infectious Disease"/>
            <person name="Wu L."/>
            <person name="Ma J."/>
        </authorList>
    </citation>
    <scope>NUCLEOTIDE SEQUENCE [LARGE SCALE GENOMIC DNA]</scope>
    <source>
        <strain evidence="3">CGMCC 1.10759</strain>
    </source>
</reference>
<sequence>MLADELLAYFERSSAMVKLLRGKQVDAFDSITFEAALDGAKYGRVGLQRLDAIALESLPEEQWLLASLLRHTFTTLANGEHSYWFESAVTPYAGGWHMAAHQILAGHGFETASDVEHYQQLLDSYGTVLDQVAAKTRAQSERGIRVAQPAIPGVVAMFHGLRAAAPGNLIPASSRLEKLRPEQREAFTVAIKRKLQERILPGYDAVIAIFGEDYVRSAPAQVGIGNLPGGRDEYLRRIVDQTGLTLTPQQIYDLGQKRVAEIDERMRSVREQLGFKGSREEFYASLRKDSRFIAKSPQDMEQRYLAYARRMDPHLARYFSRLPKAPYGVARLAPAAEAAVTYGYYQPPTPANTMGIYNYNASQLEERSLLSAAHLMYHELVPGHHLHLALQQENSNAHPLRAFLLYGAFNEGWAEYAASLGEELGLYQDPYDLYGHLTMQAFLASRLVVDTGMNYLGMSLQEARDFMKAHTFESDVQIDSETLRYSTDIPAQAIGYWLGYEKFWELRRRAEQKLGSSFDIRAFHAAAIGEGAMPLNVLEQHLDRFISHAAPKALTARISPVPAPTVTLVYRRASMADGQQQTSGPCRHDPLHDRAQQDRSDQPQEQIG</sequence>
<evidence type="ECO:0000313" key="3">
    <source>
        <dbReference type="Proteomes" id="UP001595904"/>
    </source>
</evidence>
<accession>A0ABV8SY59</accession>
<feature type="region of interest" description="Disordered" evidence="1">
    <location>
        <begin position="577"/>
        <end position="608"/>
    </location>
</feature>
<name>A0ABV8SY59_9GAMM</name>
<feature type="compositionally biased region" description="Basic and acidic residues" evidence="1">
    <location>
        <begin position="586"/>
        <end position="602"/>
    </location>
</feature>
<organism evidence="2 3">
    <name type="scientific">Steroidobacter flavus</name>
    <dbReference type="NCBI Taxonomy" id="1842136"/>
    <lineage>
        <taxon>Bacteria</taxon>
        <taxon>Pseudomonadati</taxon>
        <taxon>Pseudomonadota</taxon>
        <taxon>Gammaproteobacteria</taxon>
        <taxon>Steroidobacterales</taxon>
        <taxon>Steroidobacteraceae</taxon>
        <taxon>Steroidobacter</taxon>
    </lineage>
</organism>
<evidence type="ECO:0000313" key="2">
    <source>
        <dbReference type="EMBL" id="MFC4311957.1"/>
    </source>
</evidence>
<dbReference type="RefSeq" id="WP_380600956.1">
    <property type="nucleotide sequence ID" value="NZ_JBHSDU010000014.1"/>
</dbReference>
<proteinExistence type="predicted"/>
<protein>
    <submittedName>
        <fullName evidence="2">DUF885 domain-containing protein</fullName>
    </submittedName>
</protein>
<dbReference type="EMBL" id="JBHSDU010000014">
    <property type="protein sequence ID" value="MFC4311957.1"/>
    <property type="molecule type" value="Genomic_DNA"/>
</dbReference>
<gene>
    <name evidence="2" type="ORF">ACFPN2_22940</name>
</gene>
<evidence type="ECO:0000256" key="1">
    <source>
        <dbReference type="SAM" id="MobiDB-lite"/>
    </source>
</evidence>
<comment type="caution">
    <text evidence="2">The sequence shown here is derived from an EMBL/GenBank/DDBJ whole genome shotgun (WGS) entry which is preliminary data.</text>
</comment>